<organism evidence="7 8">
    <name type="scientific">Salibacterium salarium</name>
    <dbReference type="NCBI Taxonomy" id="284579"/>
    <lineage>
        <taxon>Bacteria</taxon>
        <taxon>Bacillati</taxon>
        <taxon>Bacillota</taxon>
        <taxon>Bacilli</taxon>
        <taxon>Bacillales</taxon>
        <taxon>Bacillaceae</taxon>
    </lineage>
</organism>
<name>A0A3R9P9R3_9BACI</name>
<dbReference type="Pfam" id="PF01547">
    <property type="entry name" value="SBP_bac_1"/>
    <property type="match status" value="1"/>
</dbReference>
<comment type="caution">
    <text evidence="7">The sequence shown here is derived from an EMBL/GenBank/DDBJ whole genome shotgun (WGS) entry which is preliminary data.</text>
</comment>
<feature type="signal peptide" evidence="6">
    <location>
        <begin position="1"/>
        <end position="23"/>
    </location>
</feature>
<keyword evidence="5" id="KW-0449">Lipoprotein</keyword>
<protein>
    <submittedName>
        <fullName evidence="7">Extracellular solute-binding protein</fullName>
    </submittedName>
</protein>
<evidence type="ECO:0000256" key="4">
    <source>
        <dbReference type="ARBA" id="ARBA00023139"/>
    </source>
</evidence>
<dbReference type="Gene3D" id="3.40.190.10">
    <property type="entry name" value="Periplasmic binding protein-like II"/>
    <property type="match status" value="2"/>
</dbReference>
<accession>A0A3R9P9R3</accession>
<evidence type="ECO:0000256" key="5">
    <source>
        <dbReference type="ARBA" id="ARBA00023288"/>
    </source>
</evidence>
<reference evidence="7 8" key="1">
    <citation type="submission" date="2018-10" db="EMBL/GenBank/DDBJ databases">
        <title>Draft genome sequence of Bacillus salarius IM0101, isolated from a hypersaline soil in Inner Mongolia, China.</title>
        <authorList>
            <person name="Yamprayoonswat W."/>
            <person name="Boonvisut S."/>
            <person name="Jumpathong W."/>
            <person name="Sittihan S."/>
            <person name="Ruangsuj P."/>
            <person name="Wanthongcharoen S."/>
            <person name="Thongpramul N."/>
            <person name="Pimmason S."/>
            <person name="Yu B."/>
            <person name="Yasawong M."/>
        </authorList>
    </citation>
    <scope>NUCLEOTIDE SEQUENCE [LARGE SCALE GENOMIC DNA]</scope>
    <source>
        <strain evidence="7 8">IM0101</strain>
    </source>
</reference>
<keyword evidence="2 6" id="KW-0732">Signal</keyword>
<dbReference type="Proteomes" id="UP000275076">
    <property type="component" value="Unassembled WGS sequence"/>
</dbReference>
<dbReference type="AlphaFoldDB" id="A0A3R9P9R3"/>
<dbReference type="EMBL" id="RBVX01000007">
    <property type="protein sequence ID" value="RSL33539.1"/>
    <property type="molecule type" value="Genomic_DNA"/>
</dbReference>
<gene>
    <name evidence="7" type="ORF">D7Z54_09485</name>
</gene>
<dbReference type="InterPro" id="IPR050490">
    <property type="entry name" value="Bact_solute-bd_prot1"/>
</dbReference>
<dbReference type="InterPro" id="IPR006059">
    <property type="entry name" value="SBP"/>
</dbReference>
<proteinExistence type="predicted"/>
<dbReference type="PROSITE" id="PS51257">
    <property type="entry name" value="PROKAR_LIPOPROTEIN"/>
    <property type="match status" value="1"/>
</dbReference>
<feature type="chain" id="PRO_5038771910" evidence="6">
    <location>
        <begin position="24"/>
        <end position="434"/>
    </location>
</feature>
<keyword evidence="8" id="KW-1185">Reference proteome</keyword>
<evidence type="ECO:0000313" key="8">
    <source>
        <dbReference type="Proteomes" id="UP000275076"/>
    </source>
</evidence>
<evidence type="ECO:0000256" key="1">
    <source>
        <dbReference type="ARBA" id="ARBA00022475"/>
    </source>
</evidence>
<dbReference type="PANTHER" id="PTHR43649:SF33">
    <property type="entry name" value="POLYGALACTURONAN_RHAMNOGALACTURONAN-BINDING PROTEIN YTCQ"/>
    <property type="match status" value="1"/>
</dbReference>
<dbReference type="PANTHER" id="PTHR43649">
    <property type="entry name" value="ARABINOSE-BINDING PROTEIN-RELATED"/>
    <property type="match status" value="1"/>
</dbReference>
<evidence type="ECO:0000256" key="2">
    <source>
        <dbReference type="ARBA" id="ARBA00022729"/>
    </source>
</evidence>
<keyword evidence="3" id="KW-0472">Membrane</keyword>
<sequence>MKSKNSKTVYSTFIVLTTVAALTACGNSDSSGETSENNTDEAVNLEYFIASEEGNPDYEVFMESVEQFDQEHSDINLQVESVSHNDYSTRLTTQAAGGELPDMFQITPISALQNIVESGSAGSIDNIKDHWIDNGLLTEESFDEFTIDGSTYALPLSTTPTQFIYYDEDMLAEVGYDSFPESYDEFIALINDLNDAGTTPISLGNSSPWVLQSVYISGFADRFTGSDFLNQVMSGEKEFTDPEFVDALEIVEELVEIEAFNEDFNTIDNEQMVDQFMQGNSAMMIDGNWSASTVSENKPEDKNIGIASMPLGDTNSIPTTMGTVSSINSDLSGEKREAAELFLKEVYDKEVFEGFLSLGIPVPSDIEIPEDELDPLSLEMIEITQESEPAPVYDAVLSTGLIDTMENGLQSITIGEATPEEVAEEVQAEVQVEE</sequence>
<keyword evidence="1" id="KW-1003">Cell membrane</keyword>
<keyword evidence="4" id="KW-0564">Palmitate</keyword>
<dbReference type="OrthoDB" id="9798191at2"/>
<evidence type="ECO:0000313" key="7">
    <source>
        <dbReference type="EMBL" id="RSL33539.1"/>
    </source>
</evidence>
<dbReference type="RefSeq" id="WP_125555600.1">
    <property type="nucleotide sequence ID" value="NZ_RBVX01000007.1"/>
</dbReference>
<evidence type="ECO:0000256" key="6">
    <source>
        <dbReference type="SAM" id="SignalP"/>
    </source>
</evidence>
<dbReference type="SUPFAM" id="SSF53850">
    <property type="entry name" value="Periplasmic binding protein-like II"/>
    <property type="match status" value="1"/>
</dbReference>
<evidence type="ECO:0000256" key="3">
    <source>
        <dbReference type="ARBA" id="ARBA00023136"/>
    </source>
</evidence>